<geneLocation type="plasmid" evidence="1">
    <name>II</name>
</geneLocation>
<evidence type="ECO:0000313" key="2">
    <source>
        <dbReference type="Proteomes" id="UP000255505"/>
    </source>
</evidence>
<evidence type="ECO:0000313" key="1">
    <source>
        <dbReference type="EMBL" id="SPK76578.1"/>
    </source>
</evidence>
<reference evidence="1 2" key="1">
    <citation type="submission" date="2018-01" db="EMBL/GenBank/DDBJ databases">
        <authorList>
            <person name="Gaut B.S."/>
            <person name="Morton B.R."/>
            <person name="Clegg M.T."/>
            <person name="Duvall M.R."/>
        </authorList>
    </citation>
    <scope>NUCLEOTIDE SEQUENCE [LARGE SCALE GENOMIC DNA]</scope>
    <source>
        <strain evidence="1">Cupriavidus taiwanensis LMG 19425</strain>
        <plasmid evidence="2">Plasmid ii</plasmid>
    </source>
</reference>
<dbReference type="Proteomes" id="UP000255505">
    <property type="component" value="Plasmid II"/>
</dbReference>
<accession>A0A375IQZ7</accession>
<name>A0A375IQZ7_9BURK</name>
<gene>
    <name evidence="1" type="ORF">CT19425_MP80207</name>
</gene>
<dbReference type="EMBL" id="LT991977">
    <property type="protein sequence ID" value="SPK76578.1"/>
    <property type="molecule type" value="Genomic_DNA"/>
</dbReference>
<keyword evidence="1" id="KW-0614">Plasmid</keyword>
<organism evidence="1 2">
    <name type="scientific">Cupriavidus taiwanensis</name>
    <dbReference type="NCBI Taxonomy" id="164546"/>
    <lineage>
        <taxon>Bacteria</taxon>
        <taxon>Pseudomonadati</taxon>
        <taxon>Pseudomonadota</taxon>
        <taxon>Betaproteobacteria</taxon>
        <taxon>Burkholderiales</taxon>
        <taxon>Burkholderiaceae</taxon>
        <taxon>Cupriavidus</taxon>
    </lineage>
</organism>
<dbReference type="AlphaFoldDB" id="A0A375IQZ7"/>
<protein>
    <submittedName>
        <fullName evidence="1">Uncharacterized protein</fullName>
    </submittedName>
</protein>
<proteinExistence type="predicted"/>
<sequence length="68" mass="7498">MTAPCKGNACHADGFLSSPACGRGGEGGRWHTIARHFVEALALTRTLSHKREREYTDAAHSRRHAVQR</sequence>